<accession>A0A9W9TTW9</accession>
<keyword evidence="9" id="KW-1185">Reference proteome</keyword>
<feature type="domain" description="FAD-binding" evidence="7">
    <location>
        <begin position="10"/>
        <end position="327"/>
    </location>
</feature>
<keyword evidence="3" id="KW-0274">FAD</keyword>
<dbReference type="PANTHER" id="PTHR13789:SF236">
    <property type="entry name" value="MONOOXYGENASE, PUTATIVE (AFU_ORTHOLOGUE AFUA_6G12060)-RELATED"/>
    <property type="match status" value="1"/>
</dbReference>
<sequence length="449" mass="49342">MEREKDTGISILVVGGGIAGLTFAIEAHRKGHNVQVIERRLRGETAGEMIVITSPALQTPKKWPGFMERARQEAVAPVVTMKKFDGTLIGSFPIGNPEDPSLAIYRSKLHNVLYEYADQIGITIEFSATASEFFETEDHAGVVLSDGRRLMADVVVAADGVGSKSWALVSPPISSGFVLYRVTFPVAPALENPVIAAELEGCKDRAFLHAGSGAHIVTCKSAREICWLLTRKEDGSNAEEDWAKTTSIDKALKAVEGWEPFVTELIKATPNHTVLDWKLMWRNPQPRWASSGGRVVQIGDAAHPFLPTSASGGTMAMEDAYSLAACLHIAGKKDVSLATKVHNHLRFERVSCAQKMGFKNREVYHNTDWDAVAKNPEIMGKMVGDWLVHHDSEQYAYENYGACAEHLVRGMPFKNTNSVPGYTYKPWTVKELLDASESGEPVEDEGDWC</sequence>
<comment type="caution">
    <text evidence="8">The sequence shown here is derived from an EMBL/GenBank/DDBJ whole genome shotgun (WGS) entry which is preliminary data.</text>
</comment>
<protein>
    <recommendedName>
        <fullName evidence="7">FAD-binding domain-containing protein</fullName>
    </recommendedName>
</protein>
<keyword evidence="6" id="KW-0812">Transmembrane</keyword>
<dbReference type="InterPro" id="IPR036188">
    <property type="entry name" value="FAD/NAD-bd_sf"/>
</dbReference>
<reference evidence="8" key="1">
    <citation type="submission" date="2022-11" db="EMBL/GenBank/DDBJ databases">
        <authorList>
            <person name="Petersen C."/>
        </authorList>
    </citation>
    <scope>NUCLEOTIDE SEQUENCE</scope>
    <source>
        <strain evidence="8">IBT 23319</strain>
    </source>
</reference>
<evidence type="ECO:0000256" key="3">
    <source>
        <dbReference type="ARBA" id="ARBA00022827"/>
    </source>
</evidence>
<evidence type="ECO:0000256" key="1">
    <source>
        <dbReference type="ARBA" id="ARBA00007992"/>
    </source>
</evidence>
<keyword evidence="6" id="KW-0472">Membrane</keyword>
<dbReference type="SUPFAM" id="SSF54373">
    <property type="entry name" value="FAD-linked reductases, C-terminal domain"/>
    <property type="match status" value="1"/>
</dbReference>
<dbReference type="AlphaFoldDB" id="A0A9W9TTW9"/>
<evidence type="ECO:0000259" key="7">
    <source>
        <dbReference type="Pfam" id="PF01494"/>
    </source>
</evidence>
<dbReference type="Gene3D" id="3.50.50.60">
    <property type="entry name" value="FAD/NAD(P)-binding domain"/>
    <property type="match status" value="1"/>
</dbReference>
<evidence type="ECO:0000256" key="2">
    <source>
        <dbReference type="ARBA" id="ARBA00022630"/>
    </source>
</evidence>
<dbReference type="GO" id="GO:0004497">
    <property type="term" value="F:monooxygenase activity"/>
    <property type="evidence" value="ECO:0007669"/>
    <property type="project" value="UniProtKB-KW"/>
</dbReference>
<dbReference type="InterPro" id="IPR002938">
    <property type="entry name" value="FAD-bd"/>
</dbReference>
<dbReference type="OrthoDB" id="16820at2759"/>
<keyword evidence="2" id="KW-0285">Flavoprotein</keyword>
<dbReference type="Pfam" id="PF01494">
    <property type="entry name" value="FAD_binding_3"/>
    <property type="match status" value="1"/>
</dbReference>
<dbReference type="GO" id="GO:0071949">
    <property type="term" value="F:FAD binding"/>
    <property type="evidence" value="ECO:0007669"/>
    <property type="project" value="InterPro"/>
</dbReference>
<keyword evidence="5" id="KW-0503">Monooxygenase</keyword>
<dbReference type="EMBL" id="JAPQKT010000002">
    <property type="protein sequence ID" value="KAJ5240533.1"/>
    <property type="molecule type" value="Genomic_DNA"/>
</dbReference>
<dbReference type="GeneID" id="81380211"/>
<dbReference type="SUPFAM" id="SSF51905">
    <property type="entry name" value="FAD/NAD(P)-binding domain"/>
    <property type="match status" value="1"/>
</dbReference>
<proteinExistence type="inferred from homology"/>
<evidence type="ECO:0000256" key="5">
    <source>
        <dbReference type="ARBA" id="ARBA00023033"/>
    </source>
</evidence>
<evidence type="ECO:0000313" key="9">
    <source>
        <dbReference type="Proteomes" id="UP001147733"/>
    </source>
</evidence>
<evidence type="ECO:0000256" key="6">
    <source>
        <dbReference type="SAM" id="Phobius"/>
    </source>
</evidence>
<dbReference type="RefSeq" id="XP_056503538.1">
    <property type="nucleotide sequence ID" value="XM_056641044.1"/>
</dbReference>
<dbReference type="InterPro" id="IPR050493">
    <property type="entry name" value="FAD-dep_Monooxygenase_BioMet"/>
</dbReference>
<keyword evidence="6" id="KW-1133">Transmembrane helix</keyword>
<evidence type="ECO:0000313" key="8">
    <source>
        <dbReference type="EMBL" id="KAJ5240533.1"/>
    </source>
</evidence>
<organism evidence="8 9">
    <name type="scientific">Penicillium citrinum</name>
    <dbReference type="NCBI Taxonomy" id="5077"/>
    <lineage>
        <taxon>Eukaryota</taxon>
        <taxon>Fungi</taxon>
        <taxon>Dikarya</taxon>
        <taxon>Ascomycota</taxon>
        <taxon>Pezizomycotina</taxon>
        <taxon>Eurotiomycetes</taxon>
        <taxon>Eurotiomycetidae</taxon>
        <taxon>Eurotiales</taxon>
        <taxon>Aspergillaceae</taxon>
        <taxon>Penicillium</taxon>
    </lineage>
</organism>
<evidence type="ECO:0000256" key="4">
    <source>
        <dbReference type="ARBA" id="ARBA00023002"/>
    </source>
</evidence>
<gene>
    <name evidence="8" type="ORF">N7469_002124</name>
</gene>
<dbReference type="PRINTS" id="PR00420">
    <property type="entry name" value="RNGMNOXGNASE"/>
</dbReference>
<feature type="transmembrane region" description="Helical" evidence="6">
    <location>
        <begin position="7"/>
        <end position="25"/>
    </location>
</feature>
<reference evidence="8" key="2">
    <citation type="journal article" date="2023" name="IMA Fungus">
        <title>Comparative genomic study of the Penicillium genus elucidates a diverse pangenome and 15 lateral gene transfer events.</title>
        <authorList>
            <person name="Petersen C."/>
            <person name="Sorensen T."/>
            <person name="Nielsen M.R."/>
            <person name="Sondergaard T.E."/>
            <person name="Sorensen J.L."/>
            <person name="Fitzpatrick D.A."/>
            <person name="Frisvad J.C."/>
            <person name="Nielsen K.L."/>
        </authorList>
    </citation>
    <scope>NUCLEOTIDE SEQUENCE</scope>
    <source>
        <strain evidence="8">IBT 23319</strain>
    </source>
</reference>
<comment type="similarity">
    <text evidence="1">Belongs to the paxM FAD-dependent monooxygenase family.</text>
</comment>
<dbReference type="PANTHER" id="PTHR13789">
    <property type="entry name" value="MONOOXYGENASE"/>
    <property type="match status" value="1"/>
</dbReference>
<keyword evidence="4" id="KW-0560">Oxidoreductase</keyword>
<dbReference type="Proteomes" id="UP001147733">
    <property type="component" value="Unassembled WGS sequence"/>
</dbReference>
<name>A0A9W9TTW9_PENCI</name>